<reference evidence="2 3" key="1">
    <citation type="submission" date="2013-09" db="EMBL/GenBank/DDBJ databases">
        <title>Genome sequencing of Arenimonas malthae.</title>
        <authorList>
            <person name="Chen F."/>
            <person name="Wang G."/>
        </authorList>
    </citation>
    <scope>NUCLEOTIDE SEQUENCE [LARGE SCALE GENOMIC DNA]</scope>
    <source>
        <strain evidence="2 3">CC-JY-1</strain>
    </source>
</reference>
<comment type="caution">
    <text evidence="2">The sequence shown here is derived from an EMBL/GenBank/DDBJ whole genome shotgun (WGS) entry which is preliminary data.</text>
</comment>
<accession>A0A091BAF9</accession>
<sequence length="195" mass="19649">AAPAPTPAPAAPLPASAAGGRYAVNVGSFSNLANARALADKLRAQGLPVTSESVDVNGKPAMRLRVGPYAERALAEAARLRAESVTGGSAAVITLDAASAPAASAPVPATRAPAAASVGFAVQLGALSNEADATALRDKARAAGFVAFHQRIATERGVVWRVRVGPEADRAAAERLRDSVAAKLGLRDAIIVPHP</sequence>
<dbReference type="EMBL" id="AVCH01000151">
    <property type="protein sequence ID" value="KFN48442.1"/>
    <property type="molecule type" value="Genomic_DNA"/>
</dbReference>
<dbReference type="InterPro" id="IPR007730">
    <property type="entry name" value="SPOR-like_dom"/>
</dbReference>
<dbReference type="GO" id="GO:0030428">
    <property type="term" value="C:cell septum"/>
    <property type="evidence" value="ECO:0007669"/>
    <property type="project" value="TreeGrafter"/>
</dbReference>
<dbReference type="RefSeq" id="WP_043802587.1">
    <property type="nucleotide sequence ID" value="NZ_AVCH01000151.1"/>
</dbReference>
<dbReference type="InterPro" id="IPR036680">
    <property type="entry name" value="SPOR-like_sf"/>
</dbReference>
<proteinExistence type="predicted"/>
<dbReference type="GO" id="GO:0032506">
    <property type="term" value="P:cytokinetic process"/>
    <property type="evidence" value="ECO:0007669"/>
    <property type="project" value="TreeGrafter"/>
</dbReference>
<dbReference type="Proteomes" id="UP000029392">
    <property type="component" value="Unassembled WGS sequence"/>
</dbReference>
<evidence type="ECO:0000259" key="1">
    <source>
        <dbReference type="PROSITE" id="PS51724"/>
    </source>
</evidence>
<gene>
    <name evidence="2" type="ORF">N790_06375</name>
</gene>
<dbReference type="Pfam" id="PF05036">
    <property type="entry name" value="SPOR"/>
    <property type="match status" value="2"/>
</dbReference>
<dbReference type="Gene3D" id="3.30.70.1070">
    <property type="entry name" value="Sporulation related repeat"/>
    <property type="match status" value="2"/>
</dbReference>
<dbReference type="GO" id="GO:0032153">
    <property type="term" value="C:cell division site"/>
    <property type="evidence" value="ECO:0007669"/>
    <property type="project" value="TreeGrafter"/>
</dbReference>
<dbReference type="PANTHER" id="PTHR38687">
    <property type="entry name" value="CELL DIVISION PROTEIN DEDD-RELATED"/>
    <property type="match status" value="1"/>
</dbReference>
<dbReference type="GO" id="GO:0042834">
    <property type="term" value="F:peptidoglycan binding"/>
    <property type="evidence" value="ECO:0007669"/>
    <property type="project" value="InterPro"/>
</dbReference>
<feature type="non-terminal residue" evidence="2">
    <location>
        <position position="1"/>
    </location>
</feature>
<dbReference type="PROSITE" id="PS51724">
    <property type="entry name" value="SPOR"/>
    <property type="match status" value="2"/>
</dbReference>
<dbReference type="PANTHER" id="PTHR38687:SF1">
    <property type="entry name" value="CELL DIVISION PROTEIN DEDD"/>
    <property type="match status" value="1"/>
</dbReference>
<dbReference type="AlphaFoldDB" id="A0A091BAF9"/>
<name>A0A091BAF9_9GAMM</name>
<dbReference type="InterPro" id="IPR052521">
    <property type="entry name" value="Cell_div_SPOR-domain"/>
</dbReference>
<feature type="domain" description="SPOR" evidence="1">
    <location>
        <begin position="114"/>
        <end position="193"/>
    </location>
</feature>
<keyword evidence="3" id="KW-1185">Reference proteome</keyword>
<organism evidence="2 3">
    <name type="scientific">Arenimonas malthae CC-JY-1</name>
    <dbReference type="NCBI Taxonomy" id="1384054"/>
    <lineage>
        <taxon>Bacteria</taxon>
        <taxon>Pseudomonadati</taxon>
        <taxon>Pseudomonadota</taxon>
        <taxon>Gammaproteobacteria</taxon>
        <taxon>Lysobacterales</taxon>
        <taxon>Lysobacteraceae</taxon>
        <taxon>Arenimonas</taxon>
    </lineage>
</organism>
<feature type="domain" description="SPOR" evidence="1">
    <location>
        <begin position="16"/>
        <end position="95"/>
    </location>
</feature>
<evidence type="ECO:0000313" key="2">
    <source>
        <dbReference type="EMBL" id="KFN48442.1"/>
    </source>
</evidence>
<dbReference type="eggNOG" id="COG3147">
    <property type="taxonomic scope" value="Bacteria"/>
</dbReference>
<evidence type="ECO:0000313" key="3">
    <source>
        <dbReference type="Proteomes" id="UP000029392"/>
    </source>
</evidence>
<dbReference type="SUPFAM" id="SSF110997">
    <property type="entry name" value="Sporulation related repeat"/>
    <property type="match status" value="2"/>
</dbReference>
<dbReference type="PATRIC" id="fig|1384054.3.peg.1289"/>
<protein>
    <recommendedName>
        <fullName evidence="1">SPOR domain-containing protein</fullName>
    </recommendedName>
</protein>